<evidence type="ECO:0000256" key="8">
    <source>
        <dbReference type="PROSITE-ProRule" id="PRU00027"/>
    </source>
</evidence>
<dbReference type="OrthoDB" id="1607513at2759"/>
<dbReference type="InterPro" id="IPR052035">
    <property type="entry name" value="ZnF_BED_domain_contain"/>
</dbReference>
<keyword evidence="7" id="KW-0539">Nucleus</keyword>
<accession>A0A9P0B6T3</accession>
<keyword evidence="4" id="KW-0862">Zinc</keyword>
<dbReference type="GO" id="GO:0009791">
    <property type="term" value="P:post-embryonic development"/>
    <property type="evidence" value="ECO:0007669"/>
    <property type="project" value="UniProtKB-ARBA"/>
</dbReference>
<dbReference type="InterPro" id="IPR012337">
    <property type="entry name" value="RNaseH-like_sf"/>
</dbReference>
<comment type="subcellular location">
    <subcellularLocation>
        <location evidence="1">Nucleus</location>
    </subcellularLocation>
</comment>
<evidence type="ECO:0000256" key="6">
    <source>
        <dbReference type="ARBA" id="ARBA00023163"/>
    </source>
</evidence>
<dbReference type="PANTHER" id="PTHR46481">
    <property type="entry name" value="ZINC FINGER BED DOMAIN-CONTAINING PROTEIN 4"/>
    <property type="match status" value="1"/>
</dbReference>
<dbReference type="PANTHER" id="PTHR46481:SF10">
    <property type="entry name" value="ZINC FINGER BED DOMAIN-CONTAINING PROTEIN 39"/>
    <property type="match status" value="1"/>
</dbReference>
<dbReference type="SUPFAM" id="SSF57667">
    <property type="entry name" value="beta-beta-alpha zinc fingers"/>
    <property type="match status" value="1"/>
</dbReference>
<dbReference type="GO" id="GO:0005634">
    <property type="term" value="C:nucleus"/>
    <property type="evidence" value="ECO:0007669"/>
    <property type="project" value="UniProtKB-SubCell"/>
</dbReference>
<dbReference type="InterPro" id="IPR003656">
    <property type="entry name" value="Znf_BED"/>
</dbReference>
<evidence type="ECO:0000313" key="12">
    <source>
        <dbReference type="Proteomes" id="UP001154078"/>
    </source>
</evidence>
<evidence type="ECO:0000256" key="9">
    <source>
        <dbReference type="SAM" id="MobiDB-lite"/>
    </source>
</evidence>
<evidence type="ECO:0000256" key="4">
    <source>
        <dbReference type="ARBA" id="ARBA00022833"/>
    </source>
</evidence>
<dbReference type="InterPro" id="IPR036236">
    <property type="entry name" value="Znf_C2H2_sf"/>
</dbReference>
<evidence type="ECO:0000256" key="2">
    <source>
        <dbReference type="ARBA" id="ARBA00022723"/>
    </source>
</evidence>
<feature type="compositionally biased region" description="Basic and acidic residues" evidence="9">
    <location>
        <begin position="103"/>
        <end position="117"/>
    </location>
</feature>
<feature type="domain" description="BED-type" evidence="10">
    <location>
        <begin position="45"/>
        <end position="98"/>
    </location>
</feature>
<sequence length="514" mass="59410">MSEEIEVEVDVISNRMIVDDSDTDVDADEDINNTDDIVTENVNSSVRSAAWMYFKLDKKNSKKAICNLCARVLSLPTGTTSPMFNHLRAKHEDDYKKCLEEKNRKRKNADGDQEEKTKKQKQSSLSVPEKQEIDQLIMEMIAIDLKPFSCVEDRGFRNLLKKLSPDYEPPCRTTFSRSLALILYHKTKQKLIAELSREIESGLMSLSFTTDCWKSKANDSYISLTLHYLTADFSPKNIMLNIKQLLDRHTGSNLKNHLSNMMSEWDLSQVNNVPIFFITDNARNISSAISQLEAIHFYCFAHTLQLVLKDAETSTPGVGELLSKFRKIAGHFHRSDPARRKFEEAQSAINNSEPLQLIQMVTTRWNSEYEMLERMQRLQKPLSTVLAESRDSESISGTEWATVNYLLKVMKPLYDATQMSCGVKYPTLSMVKPLLYGIMKGLKKIEFDYEEEAEVGREFADNILNNLDVRFSEVEHDIMFKKSTYLDPRYKNYFYDEDEIEIIEEDIKQEIFNK</sequence>
<dbReference type="SMART" id="SM00614">
    <property type="entry name" value="ZnF_BED"/>
    <property type="match status" value="1"/>
</dbReference>
<name>A0A9P0B6T3_BRAAE</name>
<keyword evidence="2" id="KW-0479">Metal-binding</keyword>
<gene>
    <name evidence="11" type="ORF">MELIAE_LOCUS7481</name>
</gene>
<proteinExistence type="predicted"/>
<dbReference type="PROSITE" id="PS50808">
    <property type="entry name" value="ZF_BED"/>
    <property type="match status" value="1"/>
</dbReference>
<dbReference type="SUPFAM" id="SSF53098">
    <property type="entry name" value="Ribonuclease H-like"/>
    <property type="match status" value="1"/>
</dbReference>
<organism evidence="11 12">
    <name type="scientific">Brassicogethes aeneus</name>
    <name type="common">Rape pollen beetle</name>
    <name type="synonym">Meligethes aeneus</name>
    <dbReference type="NCBI Taxonomy" id="1431903"/>
    <lineage>
        <taxon>Eukaryota</taxon>
        <taxon>Metazoa</taxon>
        <taxon>Ecdysozoa</taxon>
        <taxon>Arthropoda</taxon>
        <taxon>Hexapoda</taxon>
        <taxon>Insecta</taxon>
        <taxon>Pterygota</taxon>
        <taxon>Neoptera</taxon>
        <taxon>Endopterygota</taxon>
        <taxon>Coleoptera</taxon>
        <taxon>Polyphaga</taxon>
        <taxon>Cucujiformia</taxon>
        <taxon>Nitidulidae</taxon>
        <taxon>Meligethinae</taxon>
        <taxon>Brassicogethes</taxon>
    </lineage>
</organism>
<dbReference type="EMBL" id="OV121136">
    <property type="protein sequence ID" value="CAH0556576.1"/>
    <property type="molecule type" value="Genomic_DNA"/>
</dbReference>
<dbReference type="GO" id="GO:0008270">
    <property type="term" value="F:zinc ion binding"/>
    <property type="evidence" value="ECO:0007669"/>
    <property type="project" value="UniProtKB-KW"/>
</dbReference>
<dbReference type="GO" id="GO:0003677">
    <property type="term" value="F:DNA binding"/>
    <property type="evidence" value="ECO:0007669"/>
    <property type="project" value="InterPro"/>
</dbReference>
<protein>
    <recommendedName>
        <fullName evidence="10">BED-type domain-containing protein</fullName>
    </recommendedName>
</protein>
<dbReference type="Proteomes" id="UP001154078">
    <property type="component" value="Chromosome 5"/>
</dbReference>
<evidence type="ECO:0000313" key="11">
    <source>
        <dbReference type="EMBL" id="CAH0556576.1"/>
    </source>
</evidence>
<dbReference type="Gene3D" id="1.10.10.1070">
    <property type="entry name" value="Zinc finger, BED domain-containing"/>
    <property type="match status" value="1"/>
</dbReference>
<reference evidence="11" key="1">
    <citation type="submission" date="2021-12" db="EMBL/GenBank/DDBJ databases">
        <authorList>
            <person name="King R."/>
        </authorList>
    </citation>
    <scope>NUCLEOTIDE SEQUENCE</scope>
</reference>
<evidence type="ECO:0000256" key="7">
    <source>
        <dbReference type="ARBA" id="ARBA00023242"/>
    </source>
</evidence>
<feature type="region of interest" description="Disordered" evidence="9">
    <location>
        <begin position="103"/>
        <end position="127"/>
    </location>
</feature>
<keyword evidence="3 8" id="KW-0863">Zinc-finger</keyword>
<keyword evidence="6" id="KW-0804">Transcription</keyword>
<keyword evidence="12" id="KW-1185">Reference proteome</keyword>
<evidence type="ECO:0000256" key="3">
    <source>
        <dbReference type="ARBA" id="ARBA00022771"/>
    </source>
</evidence>
<evidence type="ECO:0000256" key="5">
    <source>
        <dbReference type="ARBA" id="ARBA00023015"/>
    </source>
</evidence>
<dbReference type="AlphaFoldDB" id="A0A9P0B6T3"/>
<evidence type="ECO:0000259" key="10">
    <source>
        <dbReference type="PROSITE" id="PS50808"/>
    </source>
</evidence>
<dbReference type="Pfam" id="PF02892">
    <property type="entry name" value="zf-BED"/>
    <property type="match status" value="1"/>
</dbReference>
<keyword evidence="5" id="KW-0805">Transcription regulation</keyword>
<dbReference type="SUPFAM" id="SSF140996">
    <property type="entry name" value="Hermes dimerisation domain"/>
    <property type="match status" value="1"/>
</dbReference>
<evidence type="ECO:0000256" key="1">
    <source>
        <dbReference type="ARBA" id="ARBA00004123"/>
    </source>
</evidence>